<evidence type="ECO:0000256" key="2">
    <source>
        <dbReference type="SAM" id="SignalP"/>
    </source>
</evidence>
<feature type="chain" id="PRO_5046337966" evidence="2">
    <location>
        <begin position="27"/>
        <end position="194"/>
    </location>
</feature>
<organism evidence="3 4">
    <name type="scientific">Salinicola rhizosphaerae</name>
    <dbReference type="NCBI Taxonomy" id="1443141"/>
    <lineage>
        <taxon>Bacteria</taxon>
        <taxon>Pseudomonadati</taxon>
        <taxon>Pseudomonadota</taxon>
        <taxon>Gammaproteobacteria</taxon>
        <taxon>Oceanospirillales</taxon>
        <taxon>Halomonadaceae</taxon>
        <taxon>Salinicola</taxon>
    </lineage>
</organism>
<feature type="signal peptide" evidence="2">
    <location>
        <begin position="1"/>
        <end position="26"/>
    </location>
</feature>
<dbReference type="Gene3D" id="3.55.50.30">
    <property type="match status" value="1"/>
</dbReference>
<sequence>MPARSWLLALSLAMAASMLVPTASRAAEAPWADRDYRYVVIRQDVRDVLQEFGRNLSLPVEVSDGVEGEVNGDIHAAQAGEFLRKVCEANGLAWFYDGYVLHVAARDELARRVFDLDGIDSDRLLASSRAAEIGEPLGVTLIDGGDRIEVSGPPAWLDSMAQRIDGMRRPTPSAAPGGVTVYRGSVATPAKDGN</sequence>
<name>A0ABQ3DR89_9GAMM</name>
<protein>
    <submittedName>
        <fullName evidence="3">Type III secretion protein</fullName>
    </submittedName>
</protein>
<accession>A0ABQ3DR89</accession>
<evidence type="ECO:0000313" key="4">
    <source>
        <dbReference type="Proteomes" id="UP000646745"/>
    </source>
</evidence>
<evidence type="ECO:0000313" key="3">
    <source>
        <dbReference type="EMBL" id="GHB11836.1"/>
    </source>
</evidence>
<keyword evidence="4" id="KW-1185">Reference proteome</keyword>
<reference evidence="4" key="1">
    <citation type="journal article" date="2019" name="Int. J. Syst. Evol. Microbiol.">
        <title>The Global Catalogue of Microorganisms (GCM) 10K type strain sequencing project: providing services to taxonomists for standard genome sequencing and annotation.</title>
        <authorList>
            <consortium name="The Broad Institute Genomics Platform"/>
            <consortium name="The Broad Institute Genome Sequencing Center for Infectious Disease"/>
            <person name="Wu L."/>
            <person name="Ma J."/>
        </authorList>
    </citation>
    <scope>NUCLEOTIDE SEQUENCE [LARGE SCALE GENOMIC DNA]</scope>
    <source>
        <strain evidence="4">KCTC 32998</strain>
    </source>
</reference>
<keyword evidence="2" id="KW-0732">Signal</keyword>
<dbReference type="RefSeq" id="WP_189443215.1">
    <property type="nucleotide sequence ID" value="NZ_BMZI01000002.1"/>
</dbReference>
<dbReference type="Proteomes" id="UP000646745">
    <property type="component" value="Unassembled WGS sequence"/>
</dbReference>
<gene>
    <name evidence="3" type="primary">rhcC1</name>
    <name evidence="3" type="ORF">GCM10009038_06770</name>
</gene>
<comment type="caution">
    <text evidence="3">The sequence shown here is derived from an EMBL/GenBank/DDBJ whole genome shotgun (WGS) entry which is preliminary data.</text>
</comment>
<evidence type="ECO:0000256" key="1">
    <source>
        <dbReference type="SAM" id="MobiDB-lite"/>
    </source>
</evidence>
<feature type="region of interest" description="Disordered" evidence="1">
    <location>
        <begin position="168"/>
        <end position="194"/>
    </location>
</feature>
<dbReference type="EMBL" id="BMZI01000002">
    <property type="protein sequence ID" value="GHB11836.1"/>
    <property type="molecule type" value="Genomic_DNA"/>
</dbReference>
<proteinExistence type="predicted"/>